<reference evidence="2 3" key="1">
    <citation type="journal article" date="2019" name="Int. J. Syst. Evol. Microbiol.">
        <title>The Global Catalogue of Microorganisms (GCM) 10K type strain sequencing project: providing services to taxonomists for standard genome sequencing and annotation.</title>
        <authorList>
            <consortium name="The Broad Institute Genomics Platform"/>
            <consortium name="The Broad Institute Genome Sequencing Center for Infectious Disease"/>
            <person name="Wu L."/>
            <person name="Ma J."/>
        </authorList>
    </citation>
    <scope>NUCLEOTIDE SEQUENCE [LARGE SCALE GENOMIC DNA]</scope>
    <source>
        <strain evidence="2 3">JCM 15478</strain>
    </source>
</reference>
<proteinExistence type="predicted"/>
<dbReference type="Proteomes" id="UP001500016">
    <property type="component" value="Unassembled WGS sequence"/>
</dbReference>
<protein>
    <submittedName>
        <fullName evidence="2">Phosphopantetheine-binding protein</fullName>
    </submittedName>
</protein>
<sequence length="115" mass="12426">MTAEAHGAGAVRLNPTVREARAEQAVLEDVTRMLHEVLGEYGLDDAEITMDTLFHDDLELESIDLVTLSAALRGHYGDSVNFAAFIADRGLEEIIALTVGDLVRHVVASRPAEAV</sequence>
<dbReference type="Pfam" id="PF00550">
    <property type="entry name" value="PP-binding"/>
    <property type="match status" value="1"/>
</dbReference>
<name>A0ABN2VVG3_9ACTN</name>
<comment type="caution">
    <text evidence="2">The sequence shown here is derived from an EMBL/GenBank/DDBJ whole genome shotgun (WGS) entry which is preliminary data.</text>
</comment>
<organism evidence="2 3">
    <name type="scientific">Streptomyces albiaxialis</name>
    <dbReference type="NCBI Taxonomy" id="329523"/>
    <lineage>
        <taxon>Bacteria</taxon>
        <taxon>Bacillati</taxon>
        <taxon>Actinomycetota</taxon>
        <taxon>Actinomycetes</taxon>
        <taxon>Kitasatosporales</taxon>
        <taxon>Streptomycetaceae</taxon>
        <taxon>Streptomyces</taxon>
    </lineage>
</organism>
<evidence type="ECO:0000313" key="3">
    <source>
        <dbReference type="Proteomes" id="UP001500016"/>
    </source>
</evidence>
<gene>
    <name evidence="2" type="ORF">GCM10009801_20450</name>
</gene>
<keyword evidence="3" id="KW-1185">Reference proteome</keyword>
<dbReference type="EMBL" id="BAAAPE010000005">
    <property type="protein sequence ID" value="GAA2070039.1"/>
    <property type="molecule type" value="Genomic_DNA"/>
</dbReference>
<dbReference type="Gene3D" id="1.10.1200.10">
    <property type="entry name" value="ACP-like"/>
    <property type="match status" value="1"/>
</dbReference>
<evidence type="ECO:0000259" key="1">
    <source>
        <dbReference type="PROSITE" id="PS50075"/>
    </source>
</evidence>
<dbReference type="InterPro" id="IPR036736">
    <property type="entry name" value="ACP-like_sf"/>
</dbReference>
<dbReference type="SUPFAM" id="SSF47336">
    <property type="entry name" value="ACP-like"/>
    <property type="match status" value="1"/>
</dbReference>
<accession>A0ABN2VVG3</accession>
<dbReference type="PROSITE" id="PS50075">
    <property type="entry name" value="CARRIER"/>
    <property type="match status" value="1"/>
</dbReference>
<evidence type="ECO:0000313" key="2">
    <source>
        <dbReference type="EMBL" id="GAA2070039.1"/>
    </source>
</evidence>
<dbReference type="InterPro" id="IPR009081">
    <property type="entry name" value="PP-bd_ACP"/>
</dbReference>
<feature type="domain" description="Carrier" evidence="1">
    <location>
        <begin position="24"/>
        <end position="110"/>
    </location>
</feature>